<evidence type="ECO:0000259" key="2">
    <source>
        <dbReference type="Pfam" id="PF14372"/>
    </source>
</evidence>
<dbReference type="InterPro" id="IPR025525">
    <property type="entry name" value="hAT-like_transposase_RNase-H"/>
</dbReference>
<dbReference type="GO" id="GO:1990837">
    <property type="term" value="F:sequence-specific double-stranded DNA binding"/>
    <property type="evidence" value="ECO:0007669"/>
    <property type="project" value="TreeGrafter"/>
</dbReference>
<evidence type="ECO:0000313" key="4">
    <source>
        <dbReference type="Proteomes" id="UP001341281"/>
    </source>
</evidence>
<dbReference type="GO" id="GO:0005634">
    <property type="term" value="C:nucleus"/>
    <property type="evidence" value="ECO:0007669"/>
    <property type="project" value="TreeGrafter"/>
</dbReference>
<name>A0AAQ3T1C7_PASNO</name>
<dbReference type="GO" id="GO:0006357">
    <property type="term" value="P:regulation of transcription by RNA polymerase II"/>
    <property type="evidence" value="ECO:0007669"/>
    <property type="project" value="TreeGrafter"/>
</dbReference>
<accession>A0AAQ3T1C7</accession>
<dbReference type="Proteomes" id="UP001341281">
    <property type="component" value="Chromosome 03"/>
</dbReference>
<organism evidence="3 4">
    <name type="scientific">Paspalum notatum var. saurae</name>
    <dbReference type="NCBI Taxonomy" id="547442"/>
    <lineage>
        <taxon>Eukaryota</taxon>
        <taxon>Viridiplantae</taxon>
        <taxon>Streptophyta</taxon>
        <taxon>Embryophyta</taxon>
        <taxon>Tracheophyta</taxon>
        <taxon>Spermatophyta</taxon>
        <taxon>Magnoliopsida</taxon>
        <taxon>Liliopsida</taxon>
        <taxon>Poales</taxon>
        <taxon>Poaceae</taxon>
        <taxon>PACMAD clade</taxon>
        <taxon>Panicoideae</taxon>
        <taxon>Andropogonodae</taxon>
        <taxon>Paspaleae</taxon>
        <taxon>Paspalinae</taxon>
        <taxon>Paspalum</taxon>
    </lineage>
</organism>
<feature type="region of interest" description="Disordered" evidence="1">
    <location>
        <begin position="106"/>
        <end position="130"/>
    </location>
</feature>
<evidence type="ECO:0000256" key="1">
    <source>
        <dbReference type="SAM" id="MobiDB-lite"/>
    </source>
</evidence>
<gene>
    <name evidence="3" type="ORF">U9M48_014287</name>
</gene>
<proteinExistence type="predicted"/>
<dbReference type="PANTHER" id="PTHR34396">
    <property type="entry name" value="OS03G0264950 PROTEIN-RELATED"/>
    <property type="match status" value="1"/>
</dbReference>
<evidence type="ECO:0000313" key="3">
    <source>
        <dbReference type="EMBL" id="WVZ64818.1"/>
    </source>
</evidence>
<feature type="region of interest" description="Disordered" evidence="1">
    <location>
        <begin position="1"/>
        <end position="43"/>
    </location>
</feature>
<feature type="domain" description="hAT-like transposase RNase-H fold" evidence="2">
    <location>
        <begin position="378"/>
        <end position="459"/>
    </location>
</feature>
<dbReference type="SUPFAM" id="SSF53098">
    <property type="entry name" value="Ribonuclease H-like"/>
    <property type="match status" value="1"/>
</dbReference>
<dbReference type="PANTHER" id="PTHR34396:SF32">
    <property type="entry name" value="OS09G0382120 PROTEIN"/>
    <property type="match status" value="1"/>
</dbReference>
<dbReference type="InterPro" id="IPR012337">
    <property type="entry name" value="RNaseH-like_sf"/>
</dbReference>
<keyword evidence="4" id="KW-1185">Reference proteome</keyword>
<feature type="compositionally biased region" description="Basic and acidic residues" evidence="1">
    <location>
        <begin position="108"/>
        <end position="129"/>
    </location>
</feature>
<dbReference type="EMBL" id="CP144747">
    <property type="protein sequence ID" value="WVZ64818.1"/>
    <property type="molecule type" value="Genomic_DNA"/>
</dbReference>
<dbReference type="AlphaFoldDB" id="A0AAQ3T1C7"/>
<protein>
    <recommendedName>
        <fullName evidence="2">hAT-like transposase RNase-H fold domain-containing protein</fullName>
    </recommendedName>
</protein>
<dbReference type="InterPro" id="IPR053031">
    <property type="entry name" value="Cuticle_assoc_protein"/>
</dbReference>
<dbReference type="Pfam" id="PF14372">
    <property type="entry name" value="hAT-like_RNase-H"/>
    <property type="match status" value="1"/>
</dbReference>
<reference evidence="3 4" key="1">
    <citation type="submission" date="2024-02" db="EMBL/GenBank/DDBJ databases">
        <title>High-quality chromosome-scale genome assembly of Pensacola bahiagrass (Paspalum notatum Flugge var. saurae).</title>
        <authorList>
            <person name="Vega J.M."/>
            <person name="Podio M."/>
            <person name="Orjuela J."/>
            <person name="Siena L.A."/>
            <person name="Pessino S.C."/>
            <person name="Combes M.C."/>
            <person name="Mariac C."/>
            <person name="Albertini E."/>
            <person name="Pupilli F."/>
            <person name="Ortiz J.P.A."/>
            <person name="Leblanc O."/>
        </authorList>
    </citation>
    <scope>NUCLEOTIDE SEQUENCE [LARGE SCALE GENOMIC DNA]</scope>
    <source>
        <strain evidence="3">R1</strain>
        <tissue evidence="3">Leaf</tissue>
    </source>
</reference>
<sequence>MAASAKNVNARGMEDVDENVNNGIDEEESTGCVPSPRSSGTNLNKRLRSKVWDVFIPTFVDGKVALVASGSDPKQKKLSFLPSSQKKCLSRADASPEQKQLSLLDTYTDTKRKNQKVDQNGHKNQKGDHNCSSQEFVKILAMHGQSPSMMKEDRFNKLVAWLNPMVRMPSLYDLIGNTWCLFKQEKFKLKGKLTTLHSRVCLSAYMWHYDLVLAFLCLTVHYIDDEWEKQQKIIKFCPVDPTCNSNELSNIIIRAIAEWGLDGKVLCILLDDAFADDSVASNAKARLQEWNKLYVNRSFFVVRYATHLLDQVAQLGLDELDKFMEKSSKCSKYTMGPTSSLVHYPNPRYAPSRQYWITAEKICDMLGHFHRDVHSIHNYSSPIDLYEKLWDVKNEIRRKVDFCSKCASTEKDEGFLYVLQKMEQKFKERWELCFFHLCMPTVMDPKYHLRRIKSLMRLFDFKRYLNLFYEYSYQVDDPNCTSGSKTSEGTARDILEKYYRETEYPYANRPLTELDQYLQDPCLTTGESSVLQWWKENNQIHILGLLGWHMIFWLYHAVVIAR</sequence>